<gene>
    <name evidence="1" type="ORF">CRE_08368</name>
</gene>
<dbReference type="HOGENOM" id="CLU_1798253_0_0_1"/>
<dbReference type="Proteomes" id="UP000008281">
    <property type="component" value="Unassembled WGS sequence"/>
</dbReference>
<dbReference type="AlphaFoldDB" id="E3MPD5"/>
<sequence length="144" mass="16454">MTRHSDTTLKKISNCRWIVPIGVNIHIIETTTLEIITKKTKNKLIFSLKVDNKPFEEDQNAQCKDFERWEVSFKRKGKCNIVLDMDTAVLITYEIATIFYLTLKPECGAKMDSVRVVRGFETALYILEVNIAEAETPTASSSHL</sequence>
<evidence type="ECO:0000313" key="2">
    <source>
        <dbReference type="Proteomes" id="UP000008281"/>
    </source>
</evidence>
<proteinExistence type="predicted"/>
<dbReference type="InParanoid" id="E3MPD5"/>
<keyword evidence="2" id="KW-1185">Reference proteome</keyword>
<protein>
    <submittedName>
        <fullName evidence="1">Uncharacterized protein</fullName>
    </submittedName>
</protein>
<name>E3MPD5_CAERE</name>
<organism evidence="2">
    <name type="scientific">Caenorhabditis remanei</name>
    <name type="common">Caenorhabditis vulgaris</name>
    <dbReference type="NCBI Taxonomy" id="31234"/>
    <lineage>
        <taxon>Eukaryota</taxon>
        <taxon>Metazoa</taxon>
        <taxon>Ecdysozoa</taxon>
        <taxon>Nematoda</taxon>
        <taxon>Chromadorea</taxon>
        <taxon>Rhabditida</taxon>
        <taxon>Rhabditina</taxon>
        <taxon>Rhabditomorpha</taxon>
        <taxon>Rhabditoidea</taxon>
        <taxon>Rhabditidae</taxon>
        <taxon>Peloderinae</taxon>
        <taxon>Caenorhabditis</taxon>
    </lineage>
</organism>
<accession>E3MPD5</accession>
<reference evidence="1" key="1">
    <citation type="submission" date="2007-07" db="EMBL/GenBank/DDBJ databases">
        <title>PCAP assembly of the Caenorhabditis remanei genome.</title>
        <authorList>
            <consortium name="The Caenorhabditis remanei Sequencing Consortium"/>
            <person name="Wilson R.K."/>
        </authorList>
    </citation>
    <scope>NUCLEOTIDE SEQUENCE [LARGE SCALE GENOMIC DNA]</scope>
    <source>
        <strain evidence="1">PB4641</strain>
    </source>
</reference>
<evidence type="ECO:0000313" key="1">
    <source>
        <dbReference type="EMBL" id="EFP06500.1"/>
    </source>
</evidence>
<dbReference type="EMBL" id="DS268463">
    <property type="protein sequence ID" value="EFP06500.1"/>
    <property type="molecule type" value="Genomic_DNA"/>
</dbReference>